<feature type="domain" description="AB hydrolase-1" evidence="1">
    <location>
        <begin position="20"/>
        <end position="148"/>
    </location>
</feature>
<dbReference type="PANTHER" id="PTHR43433">
    <property type="entry name" value="HYDROLASE, ALPHA/BETA FOLD FAMILY PROTEIN"/>
    <property type="match status" value="1"/>
</dbReference>
<dbReference type="Gene3D" id="3.40.50.1820">
    <property type="entry name" value="alpha/beta hydrolase"/>
    <property type="match status" value="1"/>
</dbReference>
<dbReference type="GO" id="GO:0004806">
    <property type="term" value="F:triacylglycerol lipase activity"/>
    <property type="evidence" value="ECO:0007669"/>
    <property type="project" value="TreeGrafter"/>
</dbReference>
<accession>A0A0R2HC65</accession>
<dbReference type="GO" id="GO:0046503">
    <property type="term" value="P:glycerolipid catabolic process"/>
    <property type="evidence" value="ECO:0007669"/>
    <property type="project" value="TreeGrafter"/>
</dbReference>
<evidence type="ECO:0000313" key="5">
    <source>
        <dbReference type="Proteomes" id="UP000076405"/>
    </source>
</evidence>
<dbReference type="EMBL" id="CP012275">
    <property type="protein sequence ID" value="AMV63203.1"/>
    <property type="molecule type" value="Genomic_DNA"/>
</dbReference>
<name>A0A0R2HC65_9LACO</name>
<dbReference type="EMBL" id="CP012288">
    <property type="protein sequence ID" value="AMV66902.1"/>
    <property type="molecule type" value="Genomic_DNA"/>
</dbReference>
<dbReference type="AlphaFoldDB" id="A0A0R2HC65"/>
<dbReference type="Proteomes" id="UP000076244">
    <property type="component" value="Chromosome"/>
</dbReference>
<keyword evidence="4" id="KW-1185">Reference proteome</keyword>
<dbReference type="OrthoDB" id="9805423at2"/>
<dbReference type="PANTHER" id="PTHR43433:SF5">
    <property type="entry name" value="AB HYDROLASE-1 DOMAIN-CONTAINING PROTEIN"/>
    <property type="match status" value="1"/>
</dbReference>
<dbReference type="InterPro" id="IPR029058">
    <property type="entry name" value="AB_hydrolase_fold"/>
</dbReference>
<dbReference type="Pfam" id="PF00561">
    <property type="entry name" value="Abhydrolase_1"/>
    <property type="match status" value="1"/>
</dbReference>
<evidence type="ECO:0000313" key="3">
    <source>
        <dbReference type="EMBL" id="AMV66902.1"/>
    </source>
</evidence>
<evidence type="ECO:0000313" key="2">
    <source>
        <dbReference type="EMBL" id="AMV63203.1"/>
    </source>
</evidence>
<dbReference type="Proteomes" id="UP000076405">
    <property type="component" value="Chromosome"/>
</dbReference>
<proteinExistence type="predicted"/>
<dbReference type="InterPro" id="IPR000073">
    <property type="entry name" value="AB_hydrolase_1"/>
</dbReference>
<dbReference type="GeneID" id="57276531"/>
<dbReference type="InterPro" id="IPR050471">
    <property type="entry name" value="AB_hydrolase"/>
</dbReference>
<dbReference type="KEGG" id="pdm:ADU72_0961"/>
<reference evidence="4 5" key="1">
    <citation type="journal article" date="2016" name="PLoS ONE">
        <title>The Identification of Novel Diagnostic Marker Genes for the Detection of Beer Spoiling Pediococcus damnosus Strains Using the BlAst Diagnostic Gene findEr.</title>
        <authorList>
            <person name="Behr J."/>
            <person name="Geissler A.J."/>
            <person name="Schmid J."/>
            <person name="Zehe A."/>
            <person name="Vogel R.F."/>
        </authorList>
    </citation>
    <scope>NUCLEOTIDE SEQUENCE [LARGE SCALE GENOMIC DNA]</scope>
    <source>
        <strain evidence="2 5">TMW 2.1533</strain>
        <strain evidence="3 4">TMW 2.1535</strain>
    </source>
</reference>
<sequence length="284" mass="31176">MSELKLDGATLHYETVGEGPVLIFVPGANGTGNIFSHAADYLKDSYKVVMYDRRNYGESELTKPLPDGISDPHDTYRIKTDASDLAALAKAVSDEPVSILGSSSGSIVVMETLQDYPEIFKKVLIHESPINVFRSDAKQQQDNNQTVVDVAQTEGMMPAMQKFGEFMRIGAIDAKMMSKPATNVSNINDAAVNATNAKTRGQAFWFVNEIRQYTSRKIDFSIFEKNRDKLVLLVGTDSHNSFPVEVTKDISTKVNVPVTQIPGGHLGYAQLPEGFAKVLKQVLA</sequence>
<gene>
    <name evidence="2" type="ORF">ADU70_1733</name>
    <name evidence="3" type="ORF">ADU72_0961</name>
</gene>
<dbReference type="RefSeq" id="WP_046871753.1">
    <property type="nucleotide sequence ID" value="NZ_BAAAXI010000157.1"/>
</dbReference>
<protein>
    <submittedName>
        <fullName evidence="2">Abhydrolase, alpha/beta hydrolase fold</fullName>
    </submittedName>
</protein>
<dbReference type="SUPFAM" id="SSF53474">
    <property type="entry name" value="alpha/beta-Hydrolases"/>
    <property type="match status" value="1"/>
</dbReference>
<organism evidence="2 5">
    <name type="scientific">Pediococcus damnosus</name>
    <dbReference type="NCBI Taxonomy" id="51663"/>
    <lineage>
        <taxon>Bacteria</taxon>
        <taxon>Bacillati</taxon>
        <taxon>Bacillota</taxon>
        <taxon>Bacilli</taxon>
        <taxon>Lactobacillales</taxon>
        <taxon>Lactobacillaceae</taxon>
        <taxon>Pediococcus</taxon>
    </lineage>
</organism>
<evidence type="ECO:0000259" key="1">
    <source>
        <dbReference type="Pfam" id="PF00561"/>
    </source>
</evidence>
<evidence type="ECO:0000313" key="4">
    <source>
        <dbReference type="Proteomes" id="UP000076244"/>
    </source>
</evidence>